<protein>
    <recommendedName>
        <fullName evidence="4">DUF1772 domain-containing protein</fullName>
    </recommendedName>
</protein>
<dbReference type="RefSeq" id="WP_345257661.1">
    <property type="nucleotide sequence ID" value="NZ_BAABGY010000015.1"/>
</dbReference>
<feature type="transmembrane region" description="Helical" evidence="1">
    <location>
        <begin position="49"/>
        <end position="69"/>
    </location>
</feature>
<keyword evidence="1" id="KW-1133">Transmembrane helix</keyword>
<reference evidence="3" key="1">
    <citation type="journal article" date="2019" name="Int. J. Syst. Evol. Microbiol.">
        <title>The Global Catalogue of Microorganisms (GCM) 10K type strain sequencing project: providing services to taxonomists for standard genome sequencing and annotation.</title>
        <authorList>
            <consortium name="The Broad Institute Genomics Platform"/>
            <consortium name="The Broad Institute Genome Sequencing Center for Infectious Disease"/>
            <person name="Wu L."/>
            <person name="Ma J."/>
        </authorList>
    </citation>
    <scope>NUCLEOTIDE SEQUENCE [LARGE SCALE GENOMIC DNA]</scope>
    <source>
        <strain evidence="3">JCM 17919</strain>
    </source>
</reference>
<name>A0ABP8HN27_9BACT</name>
<accession>A0ABP8HN27</accession>
<evidence type="ECO:0000313" key="3">
    <source>
        <dbReference type="Proteomes" id="UP001501725"/>
    </source>
</evidence>
<feature type="transmembrane region" description="Helical" evidence="1">
    <location>
        <begin position="81"/>
        <end position="101"/>
    </location>
</feature>
<organism evidence="2 3">
    <name type="scientific">Flaviaesturariibacter amylovorans</name>
    <dbReference type="NCBI Taxonomy" id="1084520"/>
    <lineage>
        <taxon>Bacteria</taxon>
        <taxon>Pseudomonadati</taxon>
        <taxon>Bacteroidota</taxon>
        <taxon>Chitinophagia</taxon>
        <taxon>Chitinophagales</taxon>
        <taxon>Chitinophagaceae</taxon>
        <taxon>Flaviaestuariibacter</taxon>
    </lineage>
</organism>
<gene>
    <name evidence="2" type="ORF">GCM10023184_39810</name>
</gene>
<feature type="transmembrane region" description="Helical" evidence="1">
    <location>
        <begin position="9"/>
        <end position="29"/>
    </location>
</feature>
<evidence type="ECO:0008006" key="4">
    <source>
        <dbReference type="Google" id="ProtNLM"/>
    </source>
</evidence>
<dbReference type="EMBL" id="BAABGY010000015">
    <property type="protein sequence ID" value="GAA4341397.1"/>
    <property type="molecule type" value="Genomic_DNA"/>
</dbReference>
<evidence type="ECO:0000313" key="2">
    <source>
        <dbReference type="EMBL" id="GAA4341397.1"/>
    </source>
</evidence>
<keyword evidence="1" id="KW-0812">Transmembrane</keyword>
<dbReference type="Proteomes" id="UP001501725">
    <property type="component" value="Unassembled WGS sequence"/>
</dbReference>
<sequence>MMNRIFRFTYLPFLIVMGLVVGGALYQTISIVPFWEKDITMFRNYGHWGINYFPILSPLMSVLWLVLVVTGIKADVPNKKLFYTANLFFLLIMGSTFLYFAPFLLTHMGHPQTQLSDGELASMLHTWARWDLVRQLTGLIPFGIFIYTYHRIGAVAARPQIQWARP</sequence>
<feature type="transmembrane region" description="Helical" evidence="1">
    <location>
        <begin position="132"/>
        <end position="149"/>
    </location>
</feature>
<keyword evidence="3" id="KW-1185">Reference proteome</keyword>
<evidence type="ECO:0000256" key="1">
    <source>
        <dbReference type="SAM" id="Phobius"/>
    </source>
</evidence>
<comment type="caution">
    <text evidence="2">The sequence shown here is derived from an EMBL/GenBank/DDBJ whole genome shotgun (WGS) entry which is preliminary data.</text>
</comment>
<proteinExistence type="predicted"/>
<keyword evidence="1" id="KW-0472">Membrane</keyword>